<dbReference type="Gene3D" id="3.10.105.10">
    <property type="entry name" value="Dipeptide-binding Protein, Domain 3"/>
    <property type="match status" value="1"/>
</dbReference>
<evidence type="ECO:0000259" key="2">
    <source>
        <dbReference type="Pfam" id="PF00496"/>
    </source>
</evidence>
<keyword evidence="1" id="KW-0732">Signal</keyword>
<name>A0A7W7Y2R9_9BACT</name>
<dbReference type="GO" id="GO:0030288">
    <property type="term" value="C:outer membrane-bounded periplasmic space"/>
    <property type="evidence" value="ECO:0007669"/>
    <property type="project" value="TreeGrafter"/>
</dbReference>
<dbReference type="Gene3D" id="3.40.190.10">
    <property type="entry name" value="Periplasmic binding protein-like II"/>
    <property type="match status" value="1"/>
</dbReference>
<sequence>MIAKRLSKLIMLLPFALFFPLILSANDSLHAIAMHGEPKYGPDFSHFSYVNPEAPKGGDVRLHALGSFDSLNPFISRGNAASHLELIYDSLLERSLDEPFTEYGLIADSISIAEDRSWVEFTIHPDARFHDGTAIGPNDVVFTFDILRSQGAPFYQAYYENIEKVEALDDKTVRFQFSESGNLELPLIVGQAPILPSHFWENHDFTRSSQLKPLGSGPYKIVNVDGNRSITYRRVEDYWARNLPVNRGRYNFDTITIDYYRDASVALESFKAGSYDFRLENNAKDWATSYNIPAVANGHIQRQSIPHRNPTGMQAFAFNTRLDKFSDPKVRLALNYLFDFEWLNRNMFYGAYSRTQSYFSNSELAARELPSQREREILEPFREKLPPEIFTEVFHNPVTDGSGNIRGQIRTAARLLQEAGWEIKRGKLTHNKTGEVLAFEFLLYDSMFERVVQPFRRNLERMGIETSIRVVDITQYINRQRNFDFNVVVGLFGQSTSPGNEQRNYWHSDFAQREGSRNIIGISNPVVDELVEKVISAPNREELVHRTRALDRVLLWNHYVIPHWHITNYRVAYWNIFGRPETPPEQGIGFDTWWVDSDKASQLSRGRGTTQQP</sequence>
<evidence type="ECO:0000256" key="1">
    <source>
        <dbReference type="ARBA" id="ARBA00022729"/>
    </source>
</evidence>
<keyword evidence="4" id="KW-1185">Reference proteome</keyword>
<evidence type="ECO:0000313" key="4">
    <source>
        <dbReference type="Proteomes" id="UP000528322"/>
    </source>
</evidence>
<evidence type="ECO:0000313" key="3">
    <source>
        <dbReference type="EMBL" id="MBB5020978.1"/>
    </source>
</evidence>
<dbReference type="PANTHER" id="PTHR30290">
    <property type="entry name" value="PERIPLASMIC BINDING COMPONENT OF ABC TRANSPORTER"/>
    <property type="match status" value="1"/>
</dbReference>
<dbReference type="PIRSF" id="PIRSF002741">
    <property type="entry name" value="MppA"/>
    <property type="match status" value="1"/>
</dbReference>
<dbReference type="CDD" id="cd08497">
    <property type="entry name" value="MbnE-like"/>
    <property type="match status" value="1"/>
</dbReference>
<dbReference type="EMBL" id="JACHID010000001">
    <property type="protein sequence ID" value="MBB5020978.1"/>
    <property type="molecule type" value="Genomic_DNA"/>
</dbReference>
<reference evidence="3 4" key="1">
    <citation type="submission" date="2020-08" db="EMBL/GenBank/DDBJ databases">
        <title>Genomic Encyclopedia of Type Strains, Phase IV (KMG-IV): sequencing the most valuable type-strain genomes for metagenomic binning, comparative biology and taxonomic classification.</title>
        <authorList>
            <person name="Goeker M."/>
        </authorList>
    </citation>
    <scope>NUCLEOTIDE SEQUENCE [LARGE SCALE GENOMIC DNA]</scope>
    <source>
        <strain evidence="3 4">DSM 22071</strain>
    </source>
</reference>
<dbReference type="GO" id="GO:0043190">
    <property type="term" value="C:ATP-binding cassette (ABC) transporter complex"/>
    <property type="evidence" value="ECO:0007669"/>
    <property type="project" value="InterPro"/>
</dbReference>
<dbReference type="FunFam" id="3.10.105.10:FF:000005">
    <property type="entry name" value="ABC transporter substrate-binding protein"/>
    <property type="match status" value="1"/>
</dbReference>
<organism evidence="3 4">
    <name type="scientific">Desulfurispira natronophila</name>
    <dbReference type="NCBI Taxonomy" id="682562"/>
    <lineage>
        <taxon>Bacteria</taxon>
        <taxon>Pseudomonadati</taxon>
        <taxon>Chrysiogenota</taxon>
        <taxon>Chrysiogenia</taxon>
        <taxon>Chrysiogenales</taxon>
        <taxon>Chrysiogenaceae</taxon>
        <taxon>Desulfurispira</taxon>
    </lineage>
</organism>
<gene>
    <name evidence="3" type="ORF">HNR37_000281</name>
</gene>
<protein>
    <submittedName>
        <fullName evidence="3">Microcin C transport system substrate-binding protein</fullName>
    </submittedName>
</protein>
<accession>A0A7W7Y2R9</accession>
<dbReference type="GO" id="GO:1904680">
    <property type="term" value="F:peptide transmembrane transporter activity"/>
    <property type="evidence" value="ECO:0007669"/>
    <property type="project" value="TreeGrafter"/>
</dbReference>
<dbReference type="GO" id="GO:0042884">
    <property type="term" value="P:microcin transport"/>
    <property type="evidence" value="ECO:0007669"/>
    <property type="project" value="TreeGrafter"/>
</dbReference>
<dbReference type="RefSeq" id="WP_183728741.1">
    <property type="nucleotide sequence ID" value="NZ_JACHID010000001.1"/>
</dbReference>
<feature type="domain" description="Solute-binding protein family 5" evidence="2">
    <location>
        <begin position="105"/>
        <end position="508"/>
    </location>
</feature>
<dbReference type="GO" id="GO:0015833">
    <property type="term" value="P:peptide transport"/>
    <property type="evidence" value="ECO:0007669"/>
    <property type="project" value="TreeGrafter"/>
</dbReference>
<dbReference type="AlphaFoldDB" id="A0A7W7Y2R9"/>
<dbReference type="PANTHER" id="PTHR30290:SF64">
    <property type="entry name" value="ABC TRANSPORTER PERIPLASMIC BINDING PROTEIN"/>
    <property type="match status" value="1"/>
</dbReference>
<dbReference type="InterPro" id="IPR039424">
    <property type="entry name" value="SBP_5"/>
</dbReference>
<dbReference type="Pfam" id="PF00496">
    <property type="entry name" value="SBP_bac_5"/>
    <property type="match status" value="1"/>
</dbReference>
<dbReference type="Proteomes" id="UP000528322">
    <property type="component" value="Unassembled WGS sequence"/>
</dbReference>
<dbReference type="SUPFAM" id="SSF53850">
    <property type="entry name" value="Periplasmic binding protein-like II"/>
    <property type="match status" value="1"/>
</dbReference>
<comment type="caution">
    <text evidence="3">The sequence shown here is derived from an EMBL/GenBank/DDBJ whole genome shotgun (WGS) entry which is preliminary data.</text>
</comment>
<dbReference type="InterPro" id="IPR030678">
    <property type="entry name" value="Peptide/Ni-bd"/>
</dbReference>
<dbReference type="InterPro" id="IPR000914">
    <property type="entry name" value="SBP_5_dom"/>
</dbReference>
<proteinExistence type="predicted"/>